<dbReference type="PANTHER" id="PTHR13439:SF0">
    <property type="entry name" value="TOPOISOMERASE I DAMAGE AFFECTED PROTEIN 4"/>
    <property type="match status" value="1"/>
</dbReference>
<dbReference type="HOGENOM" id="CLU_1423899_0_0_1"/>
<dbReference type="GO" id="GO:0016020">
    <property type="term" value="C:membrane"/>
    <property type="evidence" value="ECO:0007669"/>
    <property type="project" value="UniProtKB-SubCell"/>
</dbReference>
<evidence type="ECO:0000256" key="2">
    <source>
        <dbReference type="ARBA" id="ARBA00022692"/>
    </source>
</evidence>
<keyword evidence="3 6" id="KW-1133">Transmembrane helix</keyword>
<dbReference type="GO" id="GO:0005783">
    <property type="term" value="C:endoplasmic reticulum"/>
    <property type="evidence" value="ECO:0007669"/>
    <property type="project" value="TreeGrafter"/>
</dbReference>
<comment type="subcellular location">
    <subcellularLocation>
        <location evidence="1">Membrane</location>
        <topology evidence="1">Multi-pass membrane protein</topology>
    </subcellularLocation>
</comment>
<dbReference type="Pfam" id="PF03798">
    <property type="entry name" value="TRAM_LAG1_CLN8"/>
    <property type="match status" value="1"/>
</dbReference>
<reference evidence="8" key="2">
    <citation type="submission" date="2024-10" db="UniProtKB">
        <authorList>
            <consortium name="EnsemblProtists"/>
        </authorList>
    </citation>
    <scope>IDENTIFICATION</scope>
</reference>
<dbReference type="InterPro" id="IPR050846">
    <property type="entry name" value="TLCD"/>
</dbReference>
<evidence type="ECO:0000313" key="9">
    <source>
        <dbReference type="Proteomes" id="UP000013827"/>
    </source>
</evidence>
<dbReference type="PaxDb" id="2903-EOD38709"/>
<evidence type="ECO:0000256" key="3">
    <source>
        <dbReference type="ARBA" id="ARBA00022989"/>
    </source>
</evidence>
<dbReference type="GeneID" id="17283982"/>
<evidence type="ECO:0000313" key="8">
    <source>
        <dbReference type="EnsemblProtists" id="EOD38709"/>
    </source>
</evidence>
<sequence>MWHVARLLQAPLSAQLKIPADPSDPWYAASGSEIKQTNLLFVSFLLNDLGHMLLSPALNDTALVIHHLGFIGASFICASYRFLPLPFSWLICGEASTILLNVRWGLLASGRAETTAMRVVEPAFALLFALARVIGYGAGLAHLWFHRERVGEGVPSGVVRSLLLLLLAGYALNLSWMRKIVAMGRSRKRRA</sequence>
<dbReference type="PROSITE" id="PS50922">
    <property type="entry name" value="TLC"/>
    <property type="match status" value="1"/>
</dbReference>
<keyword evidence="9" id="KW-1185">Reference proteome</keyword>
<dbReference type="EnsemblProtists" id="EOD38709">
    <property type="protein sequence ID" value="EOD38709"/>
    <property type="gene ID" value="EMIHUDRAFT_446894"/>
</dbReference>
<feature type="transmembrane region" description="Helical" evidence="6">
    <location>
        <begin position="119"/>
        <end position="145"/>
    </location>
</feature>
<dbReference type="AlphaFoldDB" id="A0A0D3KSH4"/>
<dbReference type="InterPro" id="IPR006634">
    <property type="entry name" value="TLC-dom"/>
</dbReference>
<reference evidence="9" key="1">
    <citation type="journal article" date="2013" name="Nature">
        <title>Pan genome of the phytoplankton Emiliania underpins its global distribution.</title>
        <authorList>
            <person name="Read B.A."/>
            <person name="Kegel J."/>
            <person name="Klute M.J."/>
            <person name="Kuo A."/>
            <person name="Lefebvre S.C."/>
            <person name="Maumus F."/>
            <person name="Mayer C."/>
            <person name="Miller J."/>
            <person name="Monier A."/>
            <person name="Salamov A."/>
            <person name="Young J."/>
            <person name="Aguilar M."/>
            <person name="Claverie J.M."/>
            <person name="Frickenhaus S."/>
            <person name="Gonzalez K."/>
            <person name="Herman E.K."/>
            <person name="Lin Y.C."/>
            <person name="Napier J."/>
            <person name="Ogata H."/>
            <person name="Sarno A.F."/>
            <person name="Shmutz J."/>
            <person name="Schroeder D."/>
            <person name="de Vargas C."/>
            <person name="Verret F."/>
            <person name="von Dassow P."/>
            <person name="Valentin K."/>
            <person name="Van de Peer Y."/>
            <person name="Wheeler G."/>
            <person name="Dacks J.B."/>
            <person name="Delwiche C.F."/>
            <person name="Dyhrman S.T."/>
            <person name="Glockner G."/>
            <person name="John U."/>
            <person name="Richards T."/>
            <person name="Worden A.Z."/>
            <person name="Zhang X."/>
            <person name="Grigoriev I.V."/>
            <person name="Allen A.E."/>
            <person name="Bidle K."/>
            <person name="Borodovsky M."/>
            <person name="Bowler C."/>
            <person name="Brownlee C."/>
            <person name="Cock J.M."/>
            <person name="Elias M."/>
            <person name="Gladyshev V.N."/>
            <person name="Groth M."/>
            <person name="Guda C."/>
            <person name="Hadaegh A."/>
            <person name="Iglesias-Rodriguez M.D."/>
            <person name="Jenkins J."/>
            <person name="Jones B.M."/>
            <person name="Lawson T."/>
            <person name="Leese F."/>
            <person name="Lindquist E."/>
            <person name="Lobanov A."/>
            <person name="Lomsadze A."/>
            <person name="Malik S.B."/>
            <person name="Marsh M.E."/>
            <person name="Mackinder L."/>
            <person name="Mock T."/>
            <person name="Mueller-Roeber B."/>
            <person name="Pagarete A."/>
            <person name="Parker M."/>
            <person name="Probert I."/>
            <person name="Quesneville H."/>
            <person name="Raines C."/>
            <person name="Rensing S.A."/>
            <person name="Riano-Pachon D.M."/>
            <person name="Richier S."/>
            <person name="Rokitta S."/>
            <person name="Shiraiwa Y."/>
            <person name="Soanes D.M."/>
            <person name="van der Giezen M."/>
            <person name="Wahlund T.M."/>
            <person name="Williams B."/>
            <person name="Wilson W."/>
            <person name="Wolfe G."/>
            <person name="Wurch L.L."/>
        </authorList>
    </citation>
    <scope>NUCLEOTIDE SEQUENCE</scope>
</reference>
<accession>A0A0D3KSH4</accession>
<evidence type="ECO:0000256" key="1">
    <source>
        <dbReference type="ARBA" id="ARBA00004141"/>
    </source>
</evidence>
<dbReference type="PANTHER" id="PTHR13439">
    <property type="entry name" value="CT120 PROTEIN"/>
    <property type="match status" value="1"/>
</dbReference>
<keyword evidence="4 5" id="KW-0472">Membrane</keyword>
<dbReference type="GO" id="GO:0055088">
    <property type="term" value="P:lipid homeostasis"/>
    <property type="evidence" value="ECO:0007669"/>
    <property type="project" value="TreeGrafter"/>
</dbReference>
<keyword evidence="2 5" id="KW-0812">Transmembrane</keyword>
<feature type="transmembrane region" description="Helical" evidence="6">
    <location>
        <begin position="157"/>
        <end position="177"/>
    </location>
</feature>
<evidence type="ECO:0000256" key="6">
    <source>
        <dbReference type="SAM" id="Phobius"/>
    </source>
</evidence>
<dbReference type="OMA" id="TIHAVIV"/>
<organism evidence="8 9">
    <name type="scientific">Emiliania huxleyi (strain CCMP1516)</name>
    <dbReference type="NCBI Taxonomy" id="280463"/>
    <lineage>
        <taxon>Eukaryota</taxon>
        <taxon>Haptista</taxon>
        <taxon>Haptophyta</taxon>
        <taxon>Prymnesiophyceae</taxon>
        <taxon>Isochrysidales</taxon>
        <taxon>Noelaerhabdaceae</taxon>
        <taxon>Emiliania</taxon>
    </lineage>
</organism>
<feature type="domain" description="TLC" evidence="7">
    <location>
        <begin position="1"/>
        <end position="189"/>
    </location>
</feature>
<dbReference type="KEGG" id="ehx:EMIHUDRAFT_446894"/>
<name>A0A0D3KSH4_EMIH1</name>
<evidence type="ECO:0000256" key="4">
    <source>
        <dbReference type="ARBA" id="ARBA00023136"/>
    </source>
</evidence>
<evidence type="ECO:0000256" key="5">
    <source>
        <dbReference type="PROSITE-ProRule" id="PRU00205"/>
    </source>
</evidence>
<feature type="transmembrane region" description="Helical" evidence="6">
    <location>
        <begin position="87"/>
        <end position="107"/>
    </location>
</feature>
<evidence type="ECO:0000259" key="7">
    <source>
        <dbReference type="PROSITE" id="PS50922"/>
    </source>
</evidence>
<dbReference type="Proteomes" id="UP000013827">
    <property type="component" value="Unassembled WGS sequence"/>
</dbReference>
<proteinExistence type="predicted"/>
<protein>
    <recommendedName>
        <fullName evidence="7">TLC domain-containing protein</fullName>
    </recommendedName>
</protein>
<dbReference type="RefSeq" id="XP_005791138.1">
    <property type="nucleotide sequence ID" value="XM_005791081.1"/>
</dbReference>